<sequence length="93" mass="9855">MATTETPIRGEITVAREAVNPEMVQGRDGISMVGDSPTAHGSGHILPASGPIYLKSKRRGFMAAPFAKAEFINLSSAGVSAMWIREMLSDAAH</sequence>
<dbReference type="Proteomes" id="UP000037136">
    <property type="component" value="Unassembled WGS sequence"/>
</dbReference>
<name>A0A2A9PFU4_OPHUN</name>
<proteinExistence type="predicted"/>
<organism evidence="1 2">
    <name type="scientific">Ophiocordyceps unilateralis</name>
    <name type="common">Zombie-ant fungus</name>
    <name type="synonym">Torrubia unilateralis</name>
    <dbReference type="NCBI Taxonomy" id="268505"/>
    <lineage>
        <taxon>Eukaryota</taxon>
        <taxon>Fungi</taxon>
        <taxon>Dikarya</taxon>
        <taxon>Ascomycota</taxon>
        <taxon>Pezizomycotina</taxon>
        <taxon>Sordariomycetes</taxon>
        <taxon>Hypocreomycetidae</taxon>
        <taxon>Hypocreales</taxon>
        <taxon>Ophiocordycipitaceae</taxon>
        <taxon>Ophiocordyceps</taxon>
    </lineage>
</organism>
<reference evidence="1 2" key="1">
    <citation type="journal article" date="2015" name="BMC Genomics">
        <title>Gene expression during zombie ant biting behavior reflects the complexity underlying fungal parasitic behavioral manipulation.</title>
        <authorList>
            <person name="de Bekker C."/>
            <person name="Ohm R.A."/>
            <person name="Loreto R.G."/>
            <person name="Sebastian A."/>
            <person name="Albert I."/>
            <person name="Merrow M."/>
            <person name="Brachmann A."/>
            <person name="Hughes D.P."/>
        </authorList>
    </citation>
    <scope>NUCLEOTIDE SEQUENCE [LARGE SCALE GENOMIC DNA]</scope>
    <source>
        <strain evidence="1 2">SC16a</strain>
    </source>
</reference>
<evidence type="ECO:0000313" key="2">
    <source>
        <dbReference type="Proteomes" id="UP000037136"/>
    </source>
</evidence>
<gene>
    <name evidence="1" type="ORF">XA68_11912</name>
</gene>
<keyword evidence="2" id="KW-1185">Reference proteome</keyword>
<evidence type="ECO:0000313" key="1">
    <source>
        <dbReference type="EMBL" id="PFH59757.1"/>
    </source>
</evidence>
<dbReference type="AlphaFoldDB" id="A0A2A9PFU4"/>
<dbReference type="OrthoDB" id="4927827at2759"/>
<protein>
    <submittedName>
        <fullName evidence="1">Uncharacterized protein</fullName>
    </submittedName>
</protein>
<dbReference type="EMBL" id="LAZP02000175">
    <property type="protein sequence ID" value="PFH59757.1"/>
    <property type="molecule type" value="Genomic_DNA"/>
</dbReference>
<reference evidence="1 2" key="2">
    <citation type="journal article" date="2017" name="Sci. Rep.">
        <title>Ant-infecting Ophiocordyceps genomes reveal a high diversity of potential behavioral manipulation genes and a possible major role for enterotoxins.</title>
        <authorList>
            <person name="de Bekker C."/>
            <person name="Ohm R.A."/>
            <person name="Evans H.C."/>
            <person name="Brachmann A."/>
            <person name="Hughes D.P."/>
        </authorList>
    </citation>
    <scope>NUCLEOTIDE SEQUENCE [LARGE SCALE GENOMIC DNA]</scope>
    <source>
        <strain evidence="1 2">SC16a</strain>
    </source>
</reference>
<accession>A0A2A9PFU4</accession>
<comment type="caution">
    <text evidence="1">The sequence shown here is derived from an EMBL/GenBank/DDBJ whole genome shotgun (WGS) entry which is preliminary data.</text>
</comment>